<accession>A0ABR5KCU7</accession>
<proteinExistence type="predicted"/>
<gene>
    <name evidence="1" type="ORF">AM629_08620</name>
</gene>
<evidence type="ECO:0000313" key="1">
    <source>
        <dbReference type="EMBL" id="KOY62401.1"/>
    </source>
</evidence>
<keyword evidence="2" id="KW-1185">Reference proteome</keyword>
<dbReference type="Proteomes" id="UP000037727">
    <property type="component" value="Unassembled WGS sequence"/>
</dbReference>
<reference evidence="1 2" key="1">
    <citation type="submission" date="2015-09" db="EMBL/GenBank/DDBJ databases">
        <title>Draft genome sequence and assembly of Photorhabdus sp. VMG, a bacterial symbiont associated with Heterorhabditis zealandica.</title>
        <authorList>
            <person name="Naidoo S."/>
            <person name="Featherston J."/>
            <person name="Mothupi B."/>
            <person name="Gray V.M."/>
        </authorList>
    </citation>
    <scope>NUCLEOTIDE SEQUENCE [LARGE SCALE GENOMIC DNA]</scope>
    <source>
        <strain evidence="1 2">VMG</strain>
    </source>
</reference>
<protein>
    <submittedName>
        <fullName evidence="1">Uncharacterized protein</fullName>
    </submittedName>
</protein>
<name>A0ABR5KCU7_9GAMM</name>
<evidence type="ECO:0000313" key="2">
    <source>
        <dbReference type="Proteomes" id="UP000037727"/>
    </source>
</evidence>
<organism evidence="1 2">
    <name type="scientific">Photorhabdus heterorhabditis</name>
    <dbReference type="NCBI Taxonomy" id="880156"/>
    <lineage>
        <taxon>Bacteria</taxon>
        <taxon>Pseudomonadati</taxon>
        <taxon>Pseudomonadota</taxon>
        <taxon>Gammaproteobacteria</taxon>
        <taxon>Enterobacterales</taxon>
        <taxon>Morganellaceae</taxon>
        <taxon>Photorhabdus</taxon>
    </lineage>
</organism>
<sequence>MLQILELLSTCEQEKRRRSLAEIPALPTIDVPNIIGIGDQIRCNTHRYQSLTNTVFILQHLEKQRISLTTTRIDVTLTPNKKLQERL</sequence>
<comment type="caution">
    <text evidence="1">The sequence shown here is derived from an EMBL/GenBank/DDBJ whole genome shotgun (WGS) entry which is preliminary data.</text>
</comment>
<dbReference type="EMBL" id="LJCS01000018">
    <property type="protein sequence ID" value="KOY62401.1"/>
    <property type="molecule type" value="Genomic_DNA"/>
</dbReference>